<evidence type="ECO:0000256" key="1">
    <source>
        <dbReference type="SAM" id="MobiDB-lite"/>
    </source>
</evidence>
<dbReference type="KEGG" id="vg:26642115"/>
<accession>A0A0N9ETH9</accession>
<feature type="region of interest" description="Disordered" evidence="1">
    <location>
        <begin position="1"/>
        <end position="20"/>
    </location>
</feature>
<evidence type="ECO:0000313" key="2">
    <source>
        <dbReference type="EMBL" id="ALF51586.1"/>
    </source>
</evidence>
<evidence type="ECO:0000313" key="3">
    <source>
        <dbReference type="Proteomes" id="UP000204629"/>
    </source>
</evidence>
<organism evidence="2 3">
    <name type="scientific">Pseudomonas phage PAE1</name>
    <dbReference type="NCBI Taxonomy" id="1718273"/>
    <lineage>
        <taxon>Viruses</taxon>
        <taxon>Duplodnaviria</taxon>
        <taxon>Heunggongvirae</taxon>
        <taxon>Uroviricota</taxon>
        <taxon>Caudoviricetes</taxon>
        <taxon>Mesyanzhinovviridae</taxon>
        <taxon>Rabinowitzvirinae</taxon>
        <taxon>Yuavirus</taxon>
        <taxon>Yuavirus PAE1</taxon>
        <taxon>Pseudomonas virus PAE1</taxon>
    </lineage>
</organism>
<gene>
    <name evidence="2" type="ORF">PAE1_86</name>
</gene>
<dbReference type="EMBL" id="KT734862">
    <property type="protein sequence ID" value="ALF51586.1"/>
    <property type="molecule type" value="Genomic_DNA"/>
</dbReference>
<keyword evidence="3" id="KW-1185">Reference proteome</keyword>
<name>A0A0N9ETH9_9CAUD</name>
<reference evidence="2 3" key="1">
    <citation type="journal article" date="2016" name="Genome Announc.">
        <title>Genome Sequences of Pseudomonas oryzihabitans Phage POR1 and Pseudomonas aeruginosa Phage PAE1.</title>
        <authorList>
            <person name="Dyson Z.A."/>
            <person name="Seviour R.J."/>
            <person name="Tucci J."/>
            <person name="Petrovski S."/>
        </authorList>
    </citation>
    <scope>NUCLEOTIDE SEQUENCE [LARGE SCALE GENOMIC DNA]</scope>
</reference>
<protein>
    <submittedName>
        <fullName evidence="2">Uncharacterized protein</fullName>
    </submittedName>
</protein>
<sequence length="62" mass="6984">MNTPNTPPDRRVRSMTSSVGTTRDGYLVRQVVVECEDGTLWRLCDNEAGTDHWVRLPAIPGR</sequence>
<dbReference type="Proteomes" id="UP000204629">
    <property type="component" value="Segment"/>
</dbReference>
<dbReference type="OrthoDB" id="35272at10239"/>
<dbReference type="RefSeq" id="YP_009215777.1">
    <property type="nucleotide sequence ID" value="NC_028980.1"/>
</dbReference>
<proteinExistence type="predicted"/>
<dbReference type="GeneID" id="26642115"/>